<evidence type="ECO:0000256" key="1">
    <source>
        <dbReference type="SAM" id="Phobius"/>
    </source>
</evidence>
<feature type="transmembrane region" description="Helical" evidence="1">
    <location>
        <begin position="6"/>
        <end position="27"/>
    </location>
</feature>
<keyword evidence="1" id="KW-0812">Transmembrane</keyword>
<dbReference type="PROSITE" id="PS00409">
    <property type="entry name" value="PROKAR_NTER_METHYL"/>
    <property type="match status" value="1"/>
</dbReference>
<dbReference type="Pfam" id="PF07963">
    <property type="entry name" value="N_methyl"/>
    <property type="match status" value="1"/>
</dbReference>
<organism evidence="3 5">
    <name type="scientific">Legionella moravica</name>
    <dbReference type="NCBI Taxonomy" id="39962"/>
    <lineage>
        <taxon>Bacteria</taxon>
        <taxon>Pseudomonadati</taxon>
        <taxon>Pseudomonadota</taxon>
        <taxon>Gammaproteobacteria</taxon>
        <taxon>Legionellales</taxon>
        <taxon>Legionellaceae</taxon>
        <taxon>Legionella</taxon>
    </lineage>
</organism>
<dbReference type="NCBIfam" id="TIGR02532">
    <property type="entry name" value="IV_pilin_GFxxxE"/>
    <property type="match status" value="1"/>
</dbReference>
<dbReference type="OrthoDB" id="5653405at2"/>
<keyword evidence="1" id="KW-1133">Transmembrane helix</keyword>
<dbReference type="EMBL" id="LNYN01000035">
    <property type="protein sequence ID" value="KTD31704.1"/>
    <property type="molecule type" value="Genomic_DNA"/>
</dbReference>
<accession>A0A378JUU8</accession>
<evidence type="ECO:0000313" key="5">
    <source>
        <dbReference type="Proteomes" id="UP000254040"/>
    </source>
</evidence>
<evidence type="ECO:0000313" key="4">
    <source>
        <dbReference type="Proteomes" id="UP000054985"/>
    </source>
</evidence>
<reference evidence="2 4" key="1">
    <citation type="submission" date="2015-11" db="EMBL/GenBank/DDBJ databases">
        <title>Genomic analysis of 38 Legionella species identifies large and diverse effector repertoires.</title>
        <authorList>
            <person name="Burstein D."/>
            <person name="Amaro F."/>
            <person name="Zusman T."/>
            <person name="Lifshitz Z."/>
            <person name="Cohen O."/>
            <person name="Gilbert J.A."/>
            <person name="Pupko T."/>
            <person name="Shuman H.A."/>
            <person name="Segal G."/>
        </authorList>
    </citation>
    <scope>NUCLEOTIDE SEQUENCE [LARGE SCALE GENOMIC DNA]</scope>
    <source>
        <strain evidence="2 4">ATCC 43877</strain>
    </source>
</reference>
<protein>
    <submittedName>
        <fullName evidence="3">Tfp pilus assembly protein PilV</fullName>
    </submittedName>
</protein>
<dbReference type="RefSeq" id="WP_035922533.1">
    <property type="nucleotide sequence ID" value="NZ_CAAAJG010000019.1"/>
</dbReference>
<evidence type="ECO:0000313" key="2">
    <source>
        <dbReference type="EMBL" id="KTD31704.1"/>
    </source>
</evidence>
<name>A0A378JUU8_9GAMM</name>
<dbReference type="Proteomes" id="UP000054985">
    <property type="component" value="Unassembled WGS sequence"/>
</dbReference>
<sequence>MKHLKGFSLIEVLVSLMLVTTIALALLQQHWNIRQFINQLIAHAEVLQIIDRVTESLYGQMNKIPSVPSPYLLKVRNETDYLIVRVEWFNRSESITRKIRKRGVA</sequence>
<keyword evidence="1" id="KW-0472">Membrane</keyword>
<dbReference type="STRING" id="39962.Lmor_2580"/>
<dbReference type="EMBL" id="UGOG01000001">
    <property type="protein sequence ID" value="STX62216.1"/>
    <property type="molecule type" value="Genomic_DNA"/>
</dbReference>
<dbReference type="Proteomes" id="UP000254040">
    <property type="component" value="Unassembled WGS sequence"/>
</dbReference>
<keyword evidence="4" id="KW-1185">Reference proteome</keyword>
<dbReference type="InterPro" id="IPR012902">
    <property type="entry name" value="N_methyl_site"/>
</dbReference>
<dbReference type="AlphaFoldDB" id="A0A378JUU8"/>
<proteinExistence type="predicted"/>
<reference evidence="3 5" key="2">
    <citation type="submission" date="2018-06" db="EMBL/GenBank/DDBJ databases">
        <authorList>
            <consortium name="Pathogen Informatics"/>
            <person name="Doyle S."/>
        </authorList>
    </citation>
    <scope>NUCLEOTIDE SEQUENCE [LARGE SCALE GENOMIC DNA]</scope>
    <source>
        <strain evidence="3 5">NCTC12239</strain>
    </source>
</reference>
<evidence type="ECO:0000313" key="3">
    <source>
        <dbReference type="EMBL" id="STX62216.1"/>
    </source>
</evidence>
<gene>
    <name evidence="2" type="ORF">Lmor_2580</name>
    <name evidence="3" type="ORF">NCTC12239_01137</name>
</gene>